<proteinExistence type="predicted"/>
<name>A0A7M1RV53_9CAUD</name>
<evidence type="ECO:0000313" key="2">
    <source>
        <dbReference type="Proteomes" id="UP000593899"/>
    </source>
</evidence>
<accession>A0A7M1RV53</accession>
<reference evidence="1 2" key="1">
    <citation type="submission" date="2020-07" db="EMBL/GenBank/DDBJ databases">
        <title>Taxonomic proposal: Crassvirales, a new order of highly abundant and diverse bacterial viruses.</title>
        <authorList>
            <person name="Shkoporov A.N."/>
            <person name="Stockdale S.R."/>
            <person name="Guerin E."/>
            <person name="Ross R.P."/>
            <person name="Hill C."/>
        </authorList>
    </citation>
    <scope>NUCLEOTIDE SEQUENCE [LARGE SCALE GENOMIC DNA]</scope>
</reference>
<dbReference type="RefSeq" id="YP_010110334.1">
    <property type="nucleotide sequence ID" value="NC_055870.1"/>
</dbReference>
<dbReference type="KEGG" id="vg:65128711"/>
<evidence type="ECO:0000313" key="1">
    <source>
        <dbReference type="EMBL" id="QOR58176.1"/>
    </source>
</evidence>
<dbReference type="Proteomes" id="UP000593899">
    <property type="component" value="Segment"/>
</dbReference>
<protein>
    <submittedName>
        <fullName evidence="1">Uncharacterized protein</fullName>
    </submittedName>
</protein>
<dbReference type="GeneID" id="65128711"/>
<organism evidence="1 2">
    <name type="scientific">uncultured phage cr107_1</name>
    <dbReference type="NCBI Taxonomy" id="2772061"/>
    <lineage>
        <taxon>Viruses</taxon>
        <taxon>Duplodnaviria</taxon>
        <taxon>Heunggongvirae</taxon>
        <taxon>Uroviricota</taxon>
        <taxon>Caudoviricetes</taxon>
        <taxon>Crassvirales</taxon>
        <taxon>Intestiviridae</taxon>
        <taxon>Churivirinae</taxon>
        <taxon>Jahgtovirus</taxon>
        <taxon>Jahgtovirus intestinihominis</taxon>
    </lineage>
</organism>
<keyword evidence="2" id="KW-1185">Reference proteome</keyword>
<sequence>MKIDKNKIIINIDVIDADTLEITYNNHTTQMVHPDDITKYISELKAKIIRLSDILSKID</sequence>
<dbReference type="EMBL" id="MT774377">
    <property type="protein sequence ID" value="QOR58176.1"/>
    <property type="molecule type" value="Genomic_DNA"/>
</dbReference>